<proteinExistence type="inferred from homology"/>
<dbReference type="PANTHER" id="PTHR13501">
    <property type="entry name" value="CHLOROPLAST 50S RIBOSOMAL PROTEIN L22-RELATED"/>
    <property type="match status" value="1"/>
</dbReference>
<reference evidence="8 9" key="1">
    <citation type="journal article" date="2016" name="Nat. Commun.">
        <title>Thousands of microbial genomes shed light on interconnected biogeochemical processes in an aquifer system.</title>
        <authorList>
            <person name="Anantharaman K."/>
            <person name="Brown C.T."/>
            <person name="Hug L.A."/>
            <person name="Sharon I."/>
            <person name="Castelle C.J."/>
            <person name="Probst A.J."/>
            <person name="Thomas B.C."/>
            <person name="Singh A."/>
            <person name="Wilkins M.J."/>
            <person name="Karaoz U."/>
            <person name="Brodie E.L."/>
            <person name="Williams K.H."/>
            <person name="Hubbard S.S."/>
            <person name="Banfield J.F."/>
        </authorList>
    </citation>
    <scope>NUCLEOTIDE SEQUENCE [LARGE SCALE GENOMIC DNA]</scope>
</reference>
<dbReference type="SUPFAM" id="SSF54843">
    <property type="entry name" value="Ribosomal protein L22"/>
    <property type="match status" value="1"/>
</dbReference>
<evidence type="ECO:0000256" key="6">
    <source>
        <dbReference type="RuleBase" id="RU004008"/>
    </source>
</evidence>
<evidence type="ECO:0000256" key="1">
    <source>
        <dbReference type="ARBA" id="ARBA00009451"/>
    </source>
</evidence>
<organism evidence="8 9">
    <name type="scientific">Candidatus Roizmanbacteria bacterium RIFCSPLOWO2_01_FULL_40_42</name>
    <dbReference type="NCBI Taxonomy" id="1802066"/>
    <lineage>
        <taxon>Bacteria</taxon>
        <taxon>Candidatus Roizmaniibacteriota</taxon>
    </lineage>
</organism>
<feature type="region of interest" description="Disordered" evidence="7">
    <location>
        <begin position="117"/>
        <end position="153"/>
    </location>
</feature>
<evidence type="ECO:0000313" key="8">
    <source>
        <dbReference type="EMBL" id="OGK50508.1"/>
    </source>
</evidence>
<dbReference type="InterPro" id="IPR047867">
    <property type="entry name" value="Ribosomal_uL22_bac/org-type"/>
</dbReference>
<dbReference type="GO" id="GO:0019843">
    <property type="term" value="F:rRNA binding"/>
    <property type="evidence" value="ECO:0007669"/>
    <property type="project" value="UniProtKB-KW"/>
</dbReference>
<evidence type="ECO:0000256" key="4">
    <source>
        <dbReference type="RuleBase" id="RU004005"/>
    </source>
</evidence>
<protein>
    <recommendedName>
        <fullName evidence="6">50S ribosomal protein L22</fullName>
    </recommendedName>
</protein>
<dbReference type="AlphaFoldDB" id="A0A1F7J4H1"/>
<evidence type="ECO:0000313" key="9">
    <source>
        <dbReference type="Proteomes" id="UP000178558"/>
    </source>
</evidence>
<dbReference type="Gene3D" id="3.90.470.10">
    <property type="entry name" value="Ribosomal protein L22/L17"/>
    <property type="match status" value="1"/>
</dbReference>
<sequence length="153" mass="17258">MEAQAYIRNVKITPKKLRFLLAGVKSLTPRQAMDRLFYLEKRSARILHKAIQSAVHNAKTTLKVNEEGLVFKTLAIEEGQKLKRYKAGGRGNVKPFSRKYAHIKVILQAKQVPALAKTSMKTESKKTEQVPALVGKTNMKKTPQKKVTNKTSK</sequence>
<keyword evidence="5" id="KW-0699">rRNA-binding</keyword>
<comment type="similarity">
    <text evidence="1 4">Belongs to the universal ribosomal protein uL22 family.</text>
</comment>
<accession>A0A1F7J4H1</accession>
<dbReference type="InterPro" id="IPR036394">
    <property type="entry name" value="Ribosomal_uL22_sf"/>
</dbReference>
<gene>
    <name evidence="8" type="ORF">A3B50_01865</name>
</gene>
<dbReference type="Proteomes" id="UP000178558">
    <property type="component" value="Unassembled WGS sequence"/>
</dbReference>
<evidence type="ECO:0000256" key="7">
    <source>
        <dbReference type="SAM" id="MobiDB-lite"/>
    </source>
</evidence>
<comment type="function">
    <text evidence="6">This protein binds specifically to 23S rRNA; its binding is stimulated by other ribosomal proteins, e.g., L4, L17, and L20. It is important during the early stages of 50S assembly. It makes multiple contacts with different domains of the 23S rRNA in the assembled 50S subunit and ribosome.</text>
</comment>
<keyword evidence="2 4" id="KW-0689">Ribosomal protein</keyword>
<dbReference type="Pfam" id="PF00237">
    <property type="entry name" value="Ribosomal_L22"/>
    <property type="match status" value="1"/>
</dbReference>
<evidence type="ECO:0000256" key="5">
    <source>
        <dbReference type="RuleBase" id="RU004006"/>
    </source>
</evidence>
<dbReference type="EMBL" id="MGAQ01000015">
    <property type="protein sequence ID" value="OGK50508.1"/>
    <property type="molecule type" value="Genomic_DNA"/>
</dbReference>
<comment type="caution">
    <text evidence="8">The sequence shown here is derived from an EMBL/GenBank/DDBJ whole genome shotgun (WGS) entry which is preliminary data.</text>
</comment>
<dbReference type="GO" id="GO:0006412">
    <property type="term" value="P:translation"/>
    <property type="evidence" value="ECO:0007669"/>
    <property type="project" value="InterPro"/>
</dbReference>
<comment type="subunit">
    <text evidence="5">Part of the 50S ribosomal subunit.</text>
</comment>
<dbReference type="InterPro" id="IPR001063">
    <property type="entry name" value="Ribosomal_uL22"/>
</dbReference>
<feature type="compositionally biased region" description="Basic residues" evidence="7">
    <location>
        <begin position="138"/>
        <end position="153"/>
    </location>
</feature>
<evidence type="ECO:0000256" key="3">
    <source>
        <dbReference type="ARBA" id="ARBA00023274"/>
    </source>
</evidence>
<dbReference type="PANTHER" id="PTHR13501:SF8">
    <property type="entry name" value="LARGE RIBOSOMAL SUBUNIT PROTEIN UL22M"/>
    <property type="match status" value="1"/>
</dbReference>
<name>A0A1F7J4H1_9BACT</name>
<dbReference type="GO" id="GO:0022625">
    <property type="term" value="C:cytosolic large ribosomal subunit"/>
    <property type="evidence" value="ECO:0007669"/>
    <property type="project" value="TreeGrafter"/>
</dbReference>
<dbReference type="GO" id="GO:0003735">
    <property type="term" value="F:structural constituent of ribosome"/>
    <property type="evidence" value="ECO:0007669"/>
    <property type="project" value="InterPro"/>
</dbReference>
<evidence type="ECO:0000256" key="2">
    <source>
        <dbReference type="ARBA" id="ARBA00022980"/>
    </source>
</evidence>
<keyword evidence="3 4" id="KW-0687">Ribonucleoprotein</keyword>
<keyword evidence="5" id="KW-0694">RNA-binding</keyword>